<organism evidence="1 2">
    <name type="scientific">Diphasiastrum complanatum</name>
    <name type="common">Issler's clubmoss</name>
    <name type="synonym">Lycopodium complanatum</name>
    <dbReference type="NCBI Taxonomy" id="34168"/>
    <lineage>
        <taxon>Eukaryota</taxon>
        <taxon>Viridiplantae</taxon>
        <taxon>Streptophyta</taxon>
        <taxon>Embryophyta</taxon>
        <taxon>Tracheophyta</taxon>
        <taxon>Lycopodiopsida</taxon>
        <taxon>Lycopodiales</taxon>
        <taxon>Lycopodiaceae</taxon>
        <taxon>Lycopodioideae</taxon>
        <taxon>Diphasiastrum</taxon>
    </lineage>
</organism>
<keyword evidence="2" id="KW-1185">Reference proteome</keyword>
<evidence type="ECO:0000313" key="2">
    <source>
        <dbReference type="Proteomes" id="UP001162992"/>
    </source>
</evidence>
<sequence length="240" mass="25969">MITYQIMFQISVNDAFILTCPGPPLPLIGETFEATTEATESMLTPERLAARFKHTEIERAAGQEEAIDPGSTSGEIPSDLAASLLPVVVTPTESVETSEASRETAPVSSKAIVALSRPGFGIRGANCSIKVNHLIVELNVGTIYHYDVDIQPRIASKPAARLLISALVSSHKSVALANKLPVYDGSKSMYAAGPFLFDSKTFDVSLPDERGQKETQRIFKVAIKLVAKLNRTPLNLFLEK</sequence>
<accession>A0ACC2B716</accession>
<name>A0ACC2B716_DIPCM</name>
<dbReference type="Proteomes" id="UP001162992">
    <property type="component" value="Chromosome 17"/>
</dbReference>
<comment type="caution">
    <text evidence="1">The sequence shown here is derived from an EMBL/GenBank/DDBJ whole genome shotgun (WGS) entry which is preliminary data.</text>
</comment>
<proteinExistence type="predicted"/>
<protein>
    <submittedName>
        <fullName evidence="1">Uncharacterized protein</fullName>
    </submittedName>
</protein>
<dbReference type="EMBL" id="CM055108">
    <property type="protein sequence ID" value="KAJ7525540.1"/>
    <property type="molecule type" value="Genomic_DNA"/>
</dbReference>
<evidence type="ECO:0000313" key="1">
    <source>
        <dbReference type="EMBL" id="KAJ7525540.1"/>
    </source>
</evidence>
<reference evidence="2" key="1">
    <citation type="journal article" date="2024" name="Proc. Natl. Acad. Sci. U.S.A.">
        <title>Extraordinary preservation of gene collinearity over three hundred million years revealed in homosporous lycophytes.</title>
        <authorList>
            <person name="Li C."/>
            <person name="Wickell D."/>
            <person name="Kuo L.Y."/>
            <person name="Chen X."/>
            <person name="Nie B."/>
            <person name="Liao X."/>
            <person name="Peng D."/>
            <person name="Ji J."/>
            <person name="Jenkins J."/>
            <person name="Williams M."/>
            <person name="Shu S."/>
            <person name="Plott C."/>
            <person name="Barry K."/>
            <person name="Rajasekar S."/>
            <person name="Grimwood J."/>
            <person name="Han X."/>
            <person name="Sun S."/>
            <person name="Hou Z."/>
            <person name="He W."/>
            <person name="Dai G."/>
            <person name="Sun C."/>
            <person name="Schmutz J."/>
            <person name="Leebens-Mack J.H."/>
            <person name="Li F.W."/>
            <person name="Wang L."/>
        </authorList>
    </citation>
    <scope>NUCLEOTIDE SEQUENCE [LARGE SCALE GENOMIC DNA]</scope>
    <source>
        <strain evidence="2">cv. PW_Plant_1</strain>
    </source>
</reference>
<gene>
    <name evidence="1" type="ORF">O6H91_17G055600</name>
</gene>